<dbReference type="Proteomes" id="UP000280696">
    <property type="component" value="Unassembled WGS sequence"/>
</dbReference>
<feature type="transmembrane region" description="Helical" evidence="1">
    <location>
        <begin position="116"/>
        <end position="138"/>
    </location>
</feature>
<accession>A0A3A9AZ63</accession>
<comment type="caution">
    <text evidence="2">The sequence shown here is derived from an EMBL/GenBank/DDBJ whole genome shotgun (WGS) entry which is preliminary data.</text>
</comment>
<keyword evidence="1" id="KW-0812">Transmembrane</keyword>
<dbReference type="EMBL" id="RAYQ01000005">
    <property type="protein sequence ID" value="RKI92486.1"/>
    <property type="molecule type" value="Genomic_DNA"/>
</dbReference>
<feature type="transmembrane region" description="Helical" evidence="1">
    <location>
        <begin position="193"/>
        <end position="214"/>
    </location>
</feature>
<dbReference type="RefSeq" id="WP_120468314.1">
    <property type="nucleotide sequence ID" value="NZ_RAYQ01000005.1"/>
</dbReference>
<organism evidence="2 3">
    <name type="scientific">Parablautia intestinalis</name>
    <dbReference type="NCBI Taxonomy" id="2320100"/>
    <lineage>
        <taxon>Bacteria</taxon>
        <taxon>Bacillati</taxon>
        <taxon>Bacillota</taxon>
        <taxon>Clostridia</taxon>
        <taxon>Lachnospirales</taxon>
        <taxon>Lachnospiraceae</taxon>
        <taxon>Parablautia</taxon>
    </lineage>
</organism>
<gene>
    <name evidence="2" type="ORF">D7V94_07430</name>
</gene>
<feature type="transmembrane region" description="Helical" evidence="1">
    <location>
        <begin position="44"/>
        <end position="68"/>
    </location>
</feature>
<reference evidence="2 3" key="1">
    <citation type="submission" date="2018-09" db="EMBL/GenBank/DDBJ databases">
        <title>Murine metabolic-syndrome-specific gut microbial biobank.</title>
        <authorList>
            <person name="Liu C."/>
        </authorList>
    </citation>
    <scope>NUCLEOTIDE SEQUENCE [LARGE SCALE GENOMIC DNA]</scope>
    <source>
        <strain evidence="2 3">0.1xD8-82</strain>
    </source>
</reference>
<evidence type="ECO:0000256" key="1">
    <source>
        <dbReference type="SAM" id="Phobius"/>
    </source>
</evidence>
<dbReference type="OrthoDB" id="8480522at2"/>
<feature type="transmembrane region" description="Helical" evidence="1">
    <location>
        <begin position="147"/>
        <end position="167"/>
    </location>
</feature>
<feature type="transmembrane region" description="Helical" evidence="1">
    <location>
        <begin position="20"/>
        <end position="38"/>
    </location>
</feature>
<dbReference type="Pfam" id="PF24686">
    <property type="entry name" value="FLQE3_permease"/>
    <property type="match status" value="1"/>
</dbReference>
<keyword evidence="1" id="KW-1133">Transmembrane helix</keyword>
<protein>
    <submittedName>
        <fullName evidence="2">ABC transporter permease</fullName>
    </submittedName>
</protein>
<dbReference type="AlphaFoldDB" id="A0A3A9AZ63"/>
<feature type="transmembrane region" description="Helical" evidence="1">
    <location>
        <begin position="89"/>
        <end position="110"/>
    </location>
</feature>
<keyword evidence="3" id="KW-1185">Reference proteome</keyword>
<evidence type="ECO:0000313" key="3">
    <source>
        <dbReference type="Proteomes" id="UP000280696"/>
    </source>
</evidence>
<sequence>MRLKKMFLLDMRFQAKYGFYFLYVVLTVIYIAALFALPENWKEKAAAILIFSDPASMGLFFMGAIVLLEKSQHTTCALAVSPVHATEYVIAKVSSLSAISLVVAAILALAADADNLHIVLFGTFISSVIFTLFGIIVATKIASLNQFILWTVPIEAVCFVPAILHLFKITPAWCGYYPVNVCIDMVSGHSSSAIGFLGVEATIIILFVFSRLFVRQMWDSMGGVKL</sequence>
<proteinExistence type="predicted"/>
<name>A0A3A9AZ63_9FIRM</name>
<evidence type="ECO:0000313" key="2">
    <source>
        <dbReference type="EMBL" id="RKI92486.1"/>
    </source>
</evidence>
<dbReference type="InterPro" id="IPR056926">
    <property type="entry name" value="FLQE3_permease"/>
</dbReference>
<keyword evidence="1" id="KW-0472">Membrane</keyword>